<feature type="transmembrane region" description="Helical" evidence="1">
    <location>
        <begin position="95"/>
        <end position="122"/>
    </location>
</feature>
<dbReference type="OrthoDB" id="102473at2157"/>
<dbReference type="AlphaFoldDB" id="H3ZP46"/>
<gene>
    <name evidence="2" type="ORF">OCC_12796</name>
</gene>
<organism evidence="2 3">
    <name type="scientific">Thermococcus litoralis (strain ATCC 51850 / DSM 5473 / JCM 8560 / NS-C)</name>
    <dbReference type="NCBI Taxonomy" id="523849"/>
    <lineage>
        <taxon>Archaea</taxon>
        <taxon>Methanobacteriati</taxon>
        <taxon>Methanobacteriota</taxon>
        <taxon>Thermococci</taxon>
        <taxon>Thermococcales</taxon>
        <taxon>Thermococcaceae</taxon>
        <taxon>Thermococcus</taxon>
    </lineage>
</organism>
<reference evidence="2 3" key="1">
    <citation type="journal article" date="2012" name="J. Bacteriol.">
        <title>Genome sequence of the model hyperthermophilic archaeon Thermococcus litoralis NS-C.</title>
        <authorList>
            <person name="Gardner A.F."/>
            <person name="Kumar S."/>
            <person name="Perler F.B."/>
        </authorList>
    </citation>
    <scope>NUCLEOTIDE SEQUENCE [LARGE SCALE GENOMIC DNA]</scope>
    <source>
        <strain evidence="3">ATCC 51850 / DSM 5473 / JCM 8560 / NS-C</strain>
    </source>
</reference>
<feature type="transmembrane region" description="Helical" evidence="1">
    <location>
        <begin position="12"/>
        <end position="40"/>
    </location>
</feature>
<keyword evidence="1" id="KW-0812">Transmembrane</keyword>
<name>H3ZP46_THELN</name>
<dbReference type="PaxDb" id="523849-OCC_12796"/>
<keyword evidence="1" id="KW-0472">Membrane</keyword>
<protein>
    <submittedName>
        <fullName evidence="2">Uncharacterized protein</fullName>
    </submittedName>
</protein>
<keyword evidence="3" id="KW-1185">Reference proteome</keyword>
<dbReference type="Proteomes" id="UP000015502">
    <property type="component" value="Chromosome"/>
</dbReference>
<dbReference type="RefSeq" id="WP_004068657.1">
    <property type="nucleotide sequence ID" value="NC_022084.1"/>
</dbReference>
<dbReference type="HOGENOM" id="CLU_2010211_0_0_2"/>
<dbReference type="GeneID" id="16548470"/>
<feature type="transmembrane region" description="Helical" evidence="1">
    <location>
        <begin position="52"/>
        <end position="83"/>
    </location>
</feature>
<evidence type="ECO:0000313" key="2">
    <source>
        <dbReference type="EMBL" id="EHR78283.1"/>
    </source>
</evidence>
<evidence type="ECO:0000256" key="1">
    <source>
        <dbReference type="SAM" id="Phobius"/>
    </source>
</evidence>
<keyword evidence="1" id="KW-1133">Transmembrane helix</keyword>
<dbReference type="EMBL" id="CP006670">
    <property type="protein sequence ID" value="EHR78283.1"/>
    <property type="molecule type" value="Genomic_DNA"/>
</dbReference>
<evidence type="ECO:0000313" key="3">
    <source>
        <dbReference type="Proteomes" id="UP000015502"/>
    </source>
</evidence>
<accession>H3ZP46</accession>
<proteinExistence type="predicted"/>
<dbReference type="KEGG" id="tlt:OCC_12796"/>
<sequence length="123" mass="13103">MPMLPFVPGLMAAMGLMAVLVILISLIIGGFFLMLGAKFAGIEEATLGKSMIAVVGGGILALLIGWIPVIGWILGIIAYIWVIKTVFNTDWIKATIAWLMTIIVEILVVFVFALILGIGAALF</sequence>